<dbReference type="EMBL" id="POTW01000025">
    <property type="protein sequence ID" value="PZF83447.1"/>
    <property type="molecule type" value="Genomic_DNA"/>
</dbReference>
<reference evidence="2 3" key="1">
    <citation type="submission" date="2018-01" db="EMBL/GenBank/DDBJ databases">
        <title>Draft genome sequence of Jiangella sp. GTF31.</title>
        <authorList>
            <person name="Sahin N."/>
            <person name="Ay H."/>
            <person name="Saygin H."/>
        </authorList>
    </citation>
    <scope>NUCLEOTIDE SEQUENCE [LARGE SCALE GENOMIC DNA]</scope>
    <source>
        <strain evidence="2 3">GTF31</strain>
    </source>
</reference>
<name>A0A2W2C5U4_9ACTN</name>
<protein>
    <submittedName>
        <fullName evidence="2">Uncharacterized protein</fullName>
    </submittedName>
</protein>
<proteinExistence type="predicted"/>
<sequence length="74" mass="7896">MSELRERLVVVLVAAVVIGPVFAGLDALGVPLGDDRVGSFVALGFTIVGTAVYMLVLARRHRAGPRRRPRRDGG</sequence>
<dbReference type="RefSeq" id="WP_111255017.1">
    <property type="nucleotide sequence ID" value="NZ_POTW01000025.1"/>
</dbReference>
<dbReference type="AlphaFoldDB" id="A0A2W2C5U4"/>
<accession>A0A2W2C5U4</accession>
<gene>
    <name evidence="2" type="ORF">C1I92_12665</name>
</gene>
<dbReference type="Proteomes" id="UP000248764">
    <property type="component" value="Unassembled WGS sequence"/>
</dbReference>
<keyword evidence="3" id="KW-1185">Reference proteome</keyword>
<organism evidence="2 3">
    <name type="scientific">Jiangella anatolica</name>
    <dbReference type="NCBI Taxonomy" id="2670374"/>
    <lineage>
        <taxon>Bacteria</taxon>
        <taxon>Bacillati</taxon>
        <taxon>Actinomycetota</taxon>
        <taxon>Actinomycetes</taxon>
        <taxon>Jiangellales</taxon>
        <taxon>Jiangellaceae</taxon>
        <taxon>Jiangella</taxon>
    </lineage>
</organism>
<comment type="caution">
    <text evidence="2">The sequence shown here is derived from an EMBL/GenBank/DDBJ whole genome shotgun (WGS) entry which is preliminary data.</text>
</comment>
<evidence type="ECO:0000313" key="2">
    <source>
        <dbReference type="EMBL" id="PZF83447.1"/>
    </source>
</evidence>
<keyword evidence="1" id="KW-0812">Transmembrane</keyword>
<evidence type="ECO:0000313" key="3">
    <source>
        <dbReference type="Proteomes" id="UP000248764"/>
    </source>
</evidence>
<keyword evidence="1" id="KW-1133">Transmembrane helix</keyword>
<evidence type="ECO:0000256" key="1">
    <source>
        <dbReference type="SAM" id="Phobius"/>
    </source>
</evidence>
<keyword evidence="1" id="KW-0472">Membrane</keyword>
<feature type="transmembrane region" description="Helical" evidence="1">
    <location>
        <begin position="39"/>
        <end position="58"/>
    </location>
</feature>